<gene>
    <name evidence="2" type="ORF">HannXRQ_Chr12g0363471</name>
</gene>
<keyword evidence="3" id="KW-1185">Reference proteome</keyword>
<keyword evidence="2" id="KW-0695">RNA-directed DNA polymerase</keyword>
<dbReference type="OMA" id="CENSEKW"/>
<dbReference type="AlphaFoldDB" id="A0A251T137"/>
<reference evidence="3" key="1">
    <citation type="journal article" date="2017" name="Nature">
        <title>The sunflower genome provides insights into oil metabolism, flowering and Asterid evolution.</title>
        <authorList>
            <person name="Badouin H."/>
            <person name="Gouzy J."/>
            <person name="Grassa C.J."/>
            <person name="Murat F."/>
            <person name="Staton S.E."/>
            <person name="Cottret L."/>
            <person name="Lelandais-Briere C."/>
            <person name="Owens G.L."/>
            <person name="Carrere S."/>
            <person name="Mayjonade B."/>
            <person name="Legrand L."/>
            <person name="Gill N."/>
            <person name="Kane N.C."/>
            <person name="Bowers J.E."/>
            <person name="Hubner S."/>
            <person name="Bellec A."/>
            <person name="Berard A."/>
            <person name="Berges H."/>
            <person name="Blanchet N."/>
            <person name="Boniface M.C."/>
            <person name="Brunel D."/>
            <person name="Catrice O."/>
            <person name="Chaidir N."/>
            <person name="Claudel C."/>
            <person name="Donnadieu C."/>
            <person name="Faraut T."/>
            <person name="Fievet G."/>
            <person name="Helmstetter N."/>
            <person name="King M."/>
            <person name="Knapp S.J."/>
            <person name="Lai Z."/>
            <person name="Le Paslier M.C."/>
            <person name="Lippi Y."/>
            <person name="Lorenzon L."/>
            <person name="Mandel J.R."/>
            <person name="Marage G."/>
            <person name="Marchand G."/>
            <person name="Marquand E."/>
            <person name="Bret-Mestries E."/>
            <person name="Morien E."/>
            <person name="Nambeesan S."/>
            <person name="Nguyen T."/>
            <person name="Pegot-Espagnet P."/>
            <person name="Pouilly N."/>
            <person name="Raftis F."/>
            <person name="Sallet E."/>
            <person name="Schiex T."/>
            <person name="Thomas J."/>
            <person name="Vandecasteele C."/>
            <person name="Vares D."/>
            <person name="Vear F."/>
            <person name="Vautrin S."/>
            <person name="Crespi M."/>
            <person name="Mangin B."/>
            <person name="Burke J.M."/>
            <person name="Salse J."/>
            <person name="Munos S."/>
            <person name="Vincourt P."/>
            <person name="Rieseberg L.H."/>
            <person name="Langlade N.B."/>
        </authorList>
    </citation>
    <scope>NUCLEOTIDE SEQUENCE [LARGE SCALE GENOMIC DNA]</scope>
    <source>
        <strain evidence="3">cv. SF193</strain>
    </source>
</reference>
<keyword evidence="2" id="KW-0548">Nucleotidyltransferase</keyword>
<dbReference type="PANTHER" id="PTHR11439:SF467">
    <property type="entry name" value="INTEGRASE CATALYTIC DOMAIN-CONTAINING PROTEIN"/>
    <property type="match status" value="1"/>
</dbReference>
<dbReference type="GO" id="GO:0003964">
    <property type="term" value="F:RNA-directed DNA polymerase activity"/>
    <property type="evidence" value="ECO:0007669"/>
    <property type="project" value="UniProtKB-KW"/>
</dbReference>
<dbReference type="EMBL" id="CM007901">
    <property type="protein sequence ID" value="OTG04543.1"/>
    <property type="molecule type" value="Genomic_DNA"/>
</dbReference>
<name>A0A251T137_HELAN</name>
<evidence type="ECO:0000259" key="1">
    <source>
        <dbReference type="Pfam" id="PF07727"/>
    </source>
</evidence>
<keyword evidence="2" id="KW-0808">Transferase</keyword>
<dbReference type="STRING" id="4232.A0A251T137"/>
<dbReference type="CDD" id="cd09272">
    <property type="entry name" value="RNase_HI_RT_Ty1"/>
    <property type="match status" value="1"/>
</dbReference>
<dbReference type="SUPFAM" id="SSF56672">
    <property type="entry name" value="DNA/RNA polymerases"/>
    <property type="match status" value="1"/>
</dbReference>
<dbReference type="InParanoid" id="A0A251T137"/>
<evidence type="ECO:0000313" key="2">
    <source>
        <dbReference type="EMBL" id="OTG04543.1"/>
    </source>
</evidence>
<accession>A0A251T137</accession>
<dbReference type="PANTHER" id="PTHR11439">
    <property type="entry name" value="GAG-POL-RELATED RETROTRANSPOSON"/>
    <property type="match status" value="1"/>
</dbReference>
<dbReference type="Proteomes" id="UP000215914">
    <property type="component" value="Chromosome 12"/>
</dbReference>
<protein>
    <submittedName>
        <fullName evidence="2">Putative reverse transcriptase, RNA-dependent DNA polymerase</fullName>
    </submittedName>
</protein>
<sequence length="408" mass="46370">MALVAHFDLELHQMDVKTAFLNGDLDEDVYMKQPEGFEPEGQEHLVCKLKKSIYGLKQASRQWYLKFDEVMKKQGFMKNQVDQCTYLKMSGSNFTILVLYRLLSHNFDMKDLGDASYVIGIEIHRDRNKGILGLSQRAYIDRVLTRYNMQQCKPSIAPVVKGDVFGSFQCPTTEVEKEQMSQIPYASVVGSLMYAQVCTRPDIAYIAGMLGRYQTNPGLDHWKAAKKVLRYLQGTKDYKLTYRRSDHLEVVGYSDSDFAKCKDDKKSTSGYIFMLAGGPISWKSHKQQLTTTSTMMAEYIAVYNATCHGMLIRNLVTGLKIVNSISRPLKLYCDNSAAVSFSNSNSSTGAGLYLDTKYLFVRERVEENNLCIEYISTKDMLADPMTKGLPPKVYEEHVRNMGLCKDLI</sequence>
<dbReference type="InterPro" id="IPR043502">
    <property type="entry name" value="DNA/RNA_pol_sf"/>
</dbReference>
<feature type="domain" description="Reverse transcriptase Ty1/copia-type" evidence="1">
    <location>
        <begin position="2"/>
        <end position="160"/>
    </location>
</feature>
<proteinExistence type="predicted"/>
<dbReference type="Pfam" id="PF07727">
    <property type="entry name" value="RVT_2"/>
    <property type="match status" value="1"/>
</dbReference>
<dbReference type="InterPro" id="IPR013103">
    <property type="entry name" value="RVT_2"/>
</dbReference>
<evidence type="ECO:0000313" key="3">
    <source>
        <dbReference type="Proteomes" id="UP000215914"/>
    </source>
</evidence>
<organism evidence="2 3">
    <name type="scientific">Helianthus annuus</name>
    <name type="common">Common sunflower</name>
    <dbReference type="NCBI Taxonomy" id="4232"/>
    <lineage>
        <taxon>Eukaryota</taxon>
        <taxon>Viridiplantae</taxon>
        <taxon>Streptophyta</taxon>
        <taxon>Embryophyta</taxon>
        <taxon>Tracheophyta</taxon>
        <taxon>Spermatophyta</taxon>
        <taxon>Magnoliopsida</taxon>
        <taxon>eudicotyledons</taxon>
        <taxon>Gunneridae</taxon>
        <taxon>Pentapetalae</taxon>
        <taxon>asterids</taxon>
        <taxon>campanulids</taxon>
        <taxon>Asterales</taxon>
        <taxon>Asteraceae</taxon>
        <taxon>Asteroideae</taxon>
        <taxon>Heliantheae alliance</taxon>
        <taxon>Heliantheae</taxon>
        <taxon>Helianthus</taxon>
    </lineage>
</organism>